<evidence type="ECO:0000313" key="2">
    <source>
        <dbReference type="Proteomes" id="UP001519307"/>
    </source>
</evidence>
<dbReference type="Pfam" id="PF20124">
    <property type="entry name" value="DUF6514"/>
    <property type="match status" value="1"/>
</dbReference>
<dbReference type="RefSeq" id="WP_209702709.1">
    <property type="nucleotide sequence ID" value="NZ_JAGGLM010000015.1"/>
</dbReference>
<evidence type="ECO:0000313" key="1">
    <source>
        <dbReference type="EMBL" id="MBP2033504.1"/>
    </source>
</evidence>
<accession>A0ABS4KX74</accession>
<dbReference type="EMBL" id="JAGGLM010000015">
    <property type="protein sequence ID" value="MBP2033504.1"/>
    <property type="molecule type" value="Genomic_DNA"/>
</dbReference>
<comment type="caution">
    <text evidence="1">The sequence shown here is derived from an EMBL/GenBank/DDBJ whole genome shotgun (WGS) entry which is preliminary data.</text>
</comment>
<dbReference type="PIRSF" id="PIRSF033595">
    <property type="entry name" value="UCP033595"/>
    <property type="match status" value="1"/>
</dbReference>
<protein>
    <submittedName>
        <fullName evidence="1">Uncharacterized protein</fullName>
    </submittedName>
</protein>
<proteinExistence type="predicted"/>
<dbReference type="Proteomes" id="UP001519307">
    <property type="component" value="Unassembled WGS sequence"/>
</dbReference>
<dbReference type="InterPro" id="IPR017016">
    <property type="entry name" value="UCP033595"/>
</dbReference>
<keyword evidence="2" id="KW-1185">Reference proteome</keyword>
<name>A0ABS4KX74_9CLOT</name>
<sequence length="114" mass="13508">MVLENLVKTQINKNIKYIYFYRLTKEKVDITYDLSIVSLQSYGIEIERQSIIKDKLIDVCRDSVMSISPDRYKVHKLLRLLYENQVSPIHLVDIIGDYVDEYILDFDKEIKSMA</sequence>
<reference evidence="1 2" key="1">
    <citation type="submission" date="2021-03" db="EMBL/GenBank/DDBJ databases">
        <title>Genomic Encyclopedia of Type Strains, Phase IV (KMG-IV): sequencing the most valuable type-strain genomes for metagenomic binning, comparative biology and taxonomic classification.</title>
        <authorList>
            <person name="Goeker M."/>
        </authorList>
    </citation>
    <scope>NUCLEOTIDE SEQUENCE [LARGE SCALE GENOMIC DNA]</scope>
    <source>
        <strain evidence="1 2">DSM 28783</strain>
    </source>
</reference>
<organism evidence="1 2">
    <name type="scientific">Clostridium algifaecis</name>
    <dbReference type="NCBI Taxonomy" id="1472040"/>
    <lineage>
        <taxon>Bacteria</taxon>
        <taxon>Bacillati</taxon>
        <taxon>Bacillota</taxon>
        <taxon>Clostridia</taxon>
        <taxon>Eubacteriales</taxon>
        <taxon>Clostridiaceae</taxon>
        <taxon>Clostridium</taxon>
    </lineage>
</organism>
<gene>
    <name evidence="1" type="ORF">J2Z42_002207</name>
</gene>